<reference evidence="3 4" key="1">
    <citation type="submission" date="2024-01" db="EMBL/GenBank/DDBJ databases">
        <title>The genomes of 5 underutilized Papilionoideae crops provide insights into root nodulation and disease resistanc.</title>
        <authorList>
            <person name="Jiang F."/>
        </authorList>
    </citation>
    <scope>NUCLEOTIDE SEQUENCE [LARGE SCALE GENOMIC DNA]</scope>
    <source>
        <strain evidence="3">DUOXIRENSHENG_FW03</strain>
        <tissue evidence="3">Leaves</tissue>
    </source>
</reference>
<keyword evidence="2" id="KW-1133">Transmembrane helix</keyword>
<evidence type="ECO:0000313" key="3">
    <source>
        <dbReference type="EMBL" id="KAK7387500.1"/>
    </source>
</evidence>
<keyword evidence="2" id="KW-0812">Transmembrane</keyword>
<feature type="transmembrane region" description="Helical" evidence="2">
    <location>
        <begin position="12"/>
        <end position="29"/>
    </location>
</feature>
<comment type="caution">
    <text evidence="3">The sequence shown here is derived from an EMBL/GenBank/DDBJ whole genome shotgun (WGS) entry which is preliminary data.</text>
</comment>
<evidence type="ECO:0000313" key="4">
    <source>
        <dbReference type="Proteomes" id="UP001386955"/>
    </source>
</evidence>
<dbReference type="EMBL" id="JAYMYS010000007">
    <property type="protein sequence ID" value="KAK7387500.1"/>
    <property type="molecule type" value="Genomic_DNA"/>
</dbReference>
<proteinExistence type="predicted"/>
<sequence>MLRTVSSLMLYPYLFWEFTCFTVLSYLLHPDNENLKLALRSPIERERKGEREGSVKDSSSSPLSYRR</sequence>
<keyword evidence="4" id="KW-1185">Reference proteome</keyword>
<protein>
    <submittedName>
        <fullName evidence="3">Uncharacterized protein</fullName>
    </submittedName>
</protein>
<dbReference type="AlphaFoldDB" id="A0AAN9S2K2"/>
<gene>
    <name evidence="3" type="ORF">VNO78_28353</name>
</gene>
<keyword evidence="2" id="KW-0472">Membrane</keyword>
<feature type="compositionally biased region" description="Polar residues" evidence="1">
    <location>
        <begin position="56"/>
        <end position="67"/>
    </location>
</feature>
<feature type="compositionally biased region" description="Basic and acidic residues" evidence="1">
    <location>
        <begin position="42"/>
        <end position="55"/>
    </location>
</feature>
<feature type="region of interest" description="Disordered" evidence="1">
    <location>
        <begin position="39"/>
        <end position="67"/>
    </location>
</feature>
<evidence type="ECO:0000256" key="2">
    <source>
        <dbReference type="SAM" id="Phobius"/>
    </source>
</evidence>
<organism evidence="3 4">
    <name type="scientific">Psophocarpus tetragonolobus</name>
    <name type="common">Winged bean</name>
    <name type="synonym">Dolichos tetragonolobus</name>
    <dbReference type="NCBI Taxonomy" id="3891"/>
    <lineage>
        <taxon>Eukaryota</taxon>
        <taxon>Viridiplantae</taxon>
        <taxon>Streptophyta</taxon>
        <taxon>Embryophyta</taxon>
        <taxon>Tracheophyta</taxon>
        <taxon>Spermatophyta</taxon>
        <taxon>Magnoliopsida</taxon>
        <taxon>eudicotyledons</taxon>
        <taxon>Gunneridae</taxon>
        <taxon>Pentapetalae</taxon>
        <taxon>rosids</taxon>
        <taxon>fabids</taxon>
        <taxon>Fabales</taxon>
        <taxon>Fabaceae</taxon>
        <taxon>Papilionoideae</taxon>
        <taxon>50 kb inversion clade</taxon>
        <taxon>NPAAA clade</taxon>
        <taxon>indigoferoid/millettioid clade</taxon>
        <taxon>Phaseoleae</taxon>
        <taxon>Psophocarpus</taxon>
    </lineage>
</organism>
<name>A0AAN9S2K2_PSOTE</name>
<dbReference type="Proteomes" id="UP001386955">
    <property type="component" value="Unassembled WGS sequence"/>
</dbReference>
<accession>A0AAN9S2K2</accession>
<evidence type="ECO:0000256" key="1">
    <source>
        <dbReference type="SAM" id="MobiDB-lite"/>
    </source>
</evidence>